<dbReference type="GO" id="GO:0003677">
    <property type="term" value="F:DNA binding"/>
    <property type="evidence" value="ECO:0007669"/>
    <property type="project" value="UniProtKB-KW"/>
</dbReference>
<reference evidence="6" key="1">
    <citation type="journal article" date="2021" name="PeerJ">
        <title>Extensive microbial diversity within the chicken gut microbiome revealed by metagenomics and culture.</title>
        <authorList>
            <person name="Gilroy R."/>
            <person name="Ravi A."/>
            <person name="Getino M."/>
            <person name="Pursley I."/>
            <person name="Horton D.L."/>
            <person name="Alikhan N.F."/>
            <person name="Baker D."/>
            <person name="Gharbi K."/>
            <person name="Hall N."/>
            <person name="Watson M."/>
            <person name="Adriaenssens E.M."/>
            <person name="Foster-Nyarko E."/>
            <person name="Jarju S."/>
            <person name="Secka A."/>
            <person name="Antonio M."/>
            <person name="Oren A."/>
            <person name="Chaudhuri R.R."/>
            <person name="La Ragione R."/>
            <person name="Hildebrand F."/>
            <person name="Pallen M.J."/>
        </authorList>
    </citation>
    <scope>NUCLEOTIDE SEQUENCE</scope>
    <source>
        <strain evidence="6">CHK179-7159</strain>
    </source>
</reference>
<keyword evidence="3" id="KW-0804">Transcription</keyword>
<dbReference type="GO" id="GO:0003700">
    <property type="term" value="F:DNA-binding transcription factor activity"/>
    <property type="evidence" value="ECO:0007669"/>
    <property type="project" value="InterPro"/>
</dbReference>
<dbReference type="SMART" id="SM00345">
    <property type="entry name" value="HTH_GNTR"/>
    <property type="match status" value="1"/>
</dbReference>
<organism evidence="6 7">
    <name type="scientific">Candidatus Eisenbergiella merdipullorum</name>
    <dbReference type="NCBI Taxonomy" id="2838553"/>
    <lineage>
        <taxon>Bacteria</taxon>
        <taxon>Bacillati</taxon>
        <taxon>Bacillota</taxon>
        <taxon>Clostridia</taxon>
        <taxon>Lachnospirales</taxon>
        <taxon>Lachnospiraceae</taxon>
        <taxon>Eisenbergiella</taxon>
    </lineage>
</organism>
<dbReference type="InterPro" id="IPR011711">
    <property type="entry name" value="GntR_C"/>
</dbReference>
<evidence type="ECO:0000313" key="6">
    <source>
        <dbReference type="EMBL" id="HJA93602.1"/>
    </source>
</evidence>
<evidence type="ECO:0000256" key="3">
    <source>
        <dbReference type="ARBA" id="ARBA00023163"/>
    </source>
</evidence>
<keyword evidence="1" id="KW-0805">Transcription regulation</keyword>
<dbReference type="PANTHER" id="PTHR43537:SF51">
    <property type="entry name" value="HTH-TYPE TRANSCRIPTIONAL REGULATOR LGOR-RELATED"/>
    <property type="match status" value="1"/>
</dbReference>
<sequence length="229" mass="26905">MLKDKEYYDSLTHTLLKEQPFLNQTDLAYELVLREILNGQLSPGEKIPQEQLAVLFGMSRTPVRDALIRLEEDRFLEKSGRAGYQVSRIRLKDYVDFCEFRLMLEAKAAYLAARNITGKQLEQLRENMERFREAAGGKELRGILLLDKEFHDIIAQASDNFYICEALGRYRSRELLNLQLSLKEESIRFVLDKHQAIYDAIFAHDEELAEKSMTSHLKFYMKNIYYVYD</sequence>
<feature type="coiled-coil region" evidence="4">
    <location>
        <begin position="114"/>
        <end position="141"/>
    </location>
</feature>
<dbReference type="Proteomes" id="UP000886858">
    <property type="component" value="Unassembled WGS sequence"/>
</dbReference>
<dbReference type="Gene3D" id="1.20.120.530">
    <property type="entry name" value="GntR ligand-binding domain-like"/>
    <property type="match status" value="1"/>
</dbReference>
<comment type="caution">
    <text evidence="6">The sequence shown here is derived from an EMBL/GenBank/DDBJ whole genome shotgun (WGS) entry which is preliminary data.</text>
</comment>
<evidence type="ECO:0000256" key="2">
    <source>
        <dbReference type="ARBA" id="ARBA00023125"/>
    </source>
</evidence>
<dbReference type="SUPFAM" id="SSF46785">
    <property type="entry name" value="Winged helix' DNA-binding domain"/>
    <property type="match status" value="1"/>
</dbReference>
<dbReference type="Pfam" id="PF00392">
    <property type="entry name" value="GntR"/>
    <property type="match status" value="1"/>
</dbReference>
<keyword evidence="4" id="KW-0175">Coiled coil</keyword>
<dbReference type="InterPro" id="IPR036390">
    <property type="entry name" value="WH_DNA-bd_sf"/>
</dbReference>
<dbReference type="EMBL" id="DWYY01000119">
    <property type="protein sequence ID" value="HJA93602.1"/>
    <property type="molecule type" value="Genomic_DNA"/>
</dbReference>
<name>A0A9D2I7A7_9FIRM</name>
<dbReference type="Pfam" id="PF07729">
    <property type="entry name" value="FCD"/>
    <property type="match status" value="1"/>
</dbReference>
<dbReference type="InterPro" id="IPR008920">
    <property type="entry name" value="TF_FadR/GntR_C"/>
</dbReference>
<dbReference type="CDD" id="cd07377">
    <property type="entry name" value="WHTH_GntR"/>
    <property type="match status" value="1"/>
</dbReference>
<feature type="domain" description="HTH gntR-type" evidence="5">
    <location>
        <begin position="22"/>
        <end position="89"/>
    </location>
</feature>
<proteinExistence type="predicted"/>
<dbReference type="AlphaFoldDB" id="A0A9D2I7A7"/>
<keyword evidence="2" id="KW-0238">DNA-binding</keyword>
<dbReference type="Gene3D" id="1.10.10.10">
    <property type="entry name" value="Winged helix-like DNA-binding domain superfamily/Winged helix DNA-binding domain"/>
    <property type="match status" value="1"/>
</dbReference>
<dbReference type="InterPro" id="IPR000524">
    <property type="entry name" value="Tscrpt_reg_HTH_GntR"/>
</dbReference>
<dbReference type="SUPFAM" id="SSF48008">
    <property type="entry name" value="GntR ligand-binding domain-like"/>
    <property type="match status" value="1"/>
</dbReference>
<evidence type="ECO:0000256" key="1">
    <source>
        <dbReference type="ARBA" id="ARBA00023015"/>
    </source>
</evidence>
<dbReference type="PANTHER" id="PTHR43537">
    <property type="entry name" value="TRANSCRIPTIONAL REGULATOR, GNTR FAMILY"/>
    <property type="match status" value="1"/>
</dbReference>
<evidence type="ECO:0000256" key="4">
    <source>
        <dbReference type="SAM" id="Coils"/>
    </source>
</evidence>
<evidence type="ECO:0000259" key="5">
    <source>
        <dbReference type="PROSITE" id="PS50949"/>
    </source>
</evidence>
<evidence type="ECO:0000313" key="7">
    <source>
        <dbReference type="Proteomes" id="UP000886858"/>
    </source>
</evidence>
<reference evidence="6" key="2">
    <citation type="submission" date="2021-04" db="EMBL/GenBank/DDBJ databases">
        <authorList>
            <person name="Gilroy R."/>
        </authorList>
    </citation>
    <scope>NUCLEOTIDE SEQUENCE</scope>
    <source>
        <strain evidence="6">CHK179-7159</strain>
    </source>
</reference>
<dbReference type="SMART" id="SM00895">
    <property type="entry name" value="FCD"/>
    <property type="match status" value="1"/>
</dbReference>
<protein>
    <submittedName>
        <fullName evidence="6">GntR family transcriptional regulator</fullName>
    </submittedName>
</protein>
<dbReference type="PROSITE" id="PS50949">
    <property type="entry name" value="HTH_GNTR"/>
    <property type="match status" value="1"/>
</dbReference>
<accession>A0A9D2I7A7</accession>
<gene>
    <name evidence="6" type="ORF">H9717_10905</name>
</gene>
<dbReference type="InterPro" id="IPR036388">
    <property type="entry name" value="WH-like_DNA-bd_sf"/>
</dbReference>